<name>A0ACD3RTF2_LARCR</name>
<dbReference type="EMBL" id="CM011675">
    <property type="protein sequence ID" value="TMS22670.1"/>
    <property type="molecule type" value="Genomic_DNA"/>
</dbReference>
<evidence type="ECO:0000313" key="1">
    <source>
        <dbReference type="EMBL" id="TMS22670.1"/>
    </source>
</evidence>
<dbReference type="Proteomes" id="UP000793456">
    <property type="component" value="Chromosome II"/>
</dbReference>
<sequence length="100" mass="11439">MKVLSELLVVCLLGALHVNAHPDEMGLSEDEQRVMRRYAESTIGSEIGKIMDSMVQKNFVDFLLKQKEKKSKPATAEEDPEVRLYTDLLKLRHGKQKQVQ</sequence>
<comment type="caution">
    <text evidence="1">The sequence shown here is derived from an EMBL/GenBank/DDBJ whole genome shotgun (WGS) entry which is preliminary data.</text>
</comment>
<keyword evidence="2" id="KW-1185">Reference proteome</keyword>
<reference evidence="1" key="1">
    <citation type="submission" date="2018-11" db="EMBL/GenBank/DDBJ databases">
        <title>The sequence and de novo assembly of Larimichthys crocea genome using PacBio and Hi-C technologies.</title>
        <authorList>
            <person name="Xu P."/>
            <person name="Chen B."/>
            <person name="Zhou Z."/>
            <person name="Ke Q."/>
            <person name="Wu Y."/>
            <person name="Bai H."/>
            <person name="Pu F."/>
        </authorList>
    </citation>
    <scope>NUCLEOTIDE SEQUENCE</scope>
    <source>
        <tissue evidence="1">Muscle</tissue>
    </source>
</reference>
<proteinExistence type="predicted"/>
<organism evidence="1 2">
    <name type="scientific">Larimichthys crocea</name>
    <name type="common">Large yellow croaker</name>
    <name type="synonym">Pseudosciaena crocea</name>
    <dbReference type="NCBI Taxonomy" id="215358"/>
    <lineage>
        <taxon>Eukaryota</taxon>
        <taxon>Metazoa</taxon>
        <taxon>Chordata</taxon>
        <taxon>Craniata</taxon>
        <taxon>Vertebrata</taxon>
        <taxon>Euteleostomi</taxon>
        <taxon>Actinopterygii</taxon>
        <taxon>Neopterygii</taxon>
        <taxon>Teleostei</taxon>
        <taxon>Neoteleostei</taxon>
        <taxon>Acanthomorphata</taxon>
        <taxon>Eupercaria</taxon>
        <taxon>Sciaenidae</taxon>
        <taxon>Larimichthys</taxon>
    </lineage>
</organism>
<evidence type="ECO:0000313" key="2">
    <source>
        <dbReference type="Proteomes" id="UP000793456"/>
    </source>
</evidence>
<protein>
    <submittedName>
        <fullName evidence="1">Uncharacterized protein</fullName>
    </submittedName>
</protein>
<accession>A0ACD3RTF2</accession>
<gene>
    <name evidence="1" type="ORF">E3U43_012935</name>
</gene>